<evidence type="ECO:0000256" key="1">
    <source>
        <dbReference type="SAM" id="MobiDB-lite"/>
    </source>
</evidence>
<evidence type="ECO:0000313" key="3">
    <source>
        <dbReference type="Proteomes" id="UP000324222"/>
    </source>
</evidence>
<dbReference type="AlphaFoldDB" id="A0A5B7GEM3"/>
<dbReference type="EMBL" id="VSRR010013622">
    <property type="protein sequence ID" value="MPC56006.1"/>
    <property type="molecule type" value="Genomic_DNA"/>
</dbReference>
<protein>
    <submittedName>
        <fullName evidence="2">Uncharacterized protein</fullName>
    </submittedName>
</protein>
<accession>A0A5B7GEM3</accession>
<comment type="caution">
    <text evidence="2">The sequence shown here is derived from an EMBL/GenBank/DDBJ whole genome shotgun (WGS) entry which is preliminary data.</text>
</comment>
<feature type="compositionally biased region" description="Low complexity" evidence="1">
    <location>
        <begin position="210"/>
        <end position="227"/>
    </location>
</feature>
<feature type="compositionally biased region" description="Pro residues" evidence="1">
    <location>
        <begin position="228"/>
        <end position="238"/>
    </location>
</feature>
<sequence length="303" mass="32762">MRGVGDEVFDREGEAGRHVTGGAVVGWRDGPCLTLARCPPARHHLRFAPHASNGHSEVLASLTALVESLRTLVGRRSSVCASRLVVTERTCLYVCLFVLPLLQGGRGWTDPWQCEPCRASSLPAKLDTPLLKGTLPFTILRKHPIVPCKIEVPEDPPPTQQEGDQEQQQQQQLENQAEEQQTAPDMPPNTPENTANANFTEEEEEGYPETTALLTPSTAPTVVTPDSPTWPAPSPPSPIARNPGRRDSEVSDTGGATTSASGKKIIRHSAPSPLFDTGSAPSLVLWVLHPMAKRAEVPLPVRL</sequence>
<organism evidence="2 3">
    <name type="scientific">Portunus trituberculatus</name>
    <name type="common">Swimming crab</name>
    <name type="synonym">Neptunus trituberculatus</name>
    <dbReference type="NCBI Taxonomy" id="210409"/>
    <lineage>
        <taxon>Eukaryota</taxon>
        <taxon>Metazoa</taxon>
        <taxon>Ecdysozoa</taxon>
        <taxon>Arthropoda</taxon>
        <taxon>Crustacea</taxon>
        <taxon>Multicrustacea</taxon>
        <taxon>Malacostraca</taxon>
        <taxon>Eumalacostraca</taxon>
        <taxon>Eucarida</taxon>
        <taxon>Decapoda</taxon>
        <taxon>Pleocyemata</taxon>
        <taxon>Brachyura</taxon>
        <taxon>Eubrachyura</taxon>
        <taxon>Portunoidea</taxon>
        <taxon>Portunidae</taxon>
        <taxon>Portuninae</taxon>
        <taxon>Portunus</taxon>
    </lineage>
</organism>
<name>A0A5B7GEM3_PORTR</name>
<evidence type="ECO:0000313" key="2">
    <source>
        <dbReference type="EMBL" id="MPC56006.1"/>
    </source>
</evidence>
<proteinExistence type="predicted"/>
<feature type="compositionally biased region" description="Low complexity" evidence="1">
    <location>
        <begin position="160"/>
        <end position="181"/>
    </location>
</feature>
<feature type="region of interest" description="Disordered" evidence="1">
    <location>
        <begin position="149"/>
        <end position="278"/>
    </location>
</feature>
<dbReference type="Proteomes" id="UP000324222">
    <property type="component" value="Unassembled WGS sequence"/>
</dbReference>
<keyword evidence="3" id="KW-1185">Reference proteome</keyword>
<gene>
    <name evidence="2" type="ORF">E2C01_049955</name>
</gene>
<reference evidence="2 3" key="1">
    <citation type="submission" date="2019-05" db="EMBL/GenBank/DDBJ databases">
        <title>Another draft genome of Portunus trituberculatus and its Hox gene families provides insights of decapod evolution.</title>
        <authorList>
            <person name="Jeong J.-H."/>
            <person name="Song I."/>
            <person name="Kim S."/>
            <person name="Choi T."/>
            <person name="Kim D."/>
            <person name="Ryu S."/>
            <person name="Kim W."/>
        </authorList>
    </citation>
    <scope>NUCLEOTIDE SEQUENCE [LARGE SCALE GENOMIC DNA]</scope>
    <source>
        <tissue evidence="2">Muscle</tissue>
    </source>
</reference>